<protein>
    <submittedName>
        <fullName evidence="1">Uncharacterized protein</fullName>
    </submittedName>
</protein>
<dbReference type="EMBL" id="QEKT01000001">
    <property type="protein sequence ID" value="PVY86267.1"/>
    <property type="molecule type" value="Genomic_DNA"/>
</dbReference>
<comment type="caution">
    <text evidence="1">The sequence shown here is derived from an EMBL/GenBank/DDBJ whole genome shotgun (WGS) entry which is preliminary data.</text>
</comment>
<evidence type="ECO:0000313" key="1">
    <source>
        <dbReference type="EMBL" id="PVY86267.1"/>
    </source>
</evidence>
<evidence type="ECO:0000313" key="2">
    <source>
        <dbReference type="Proteomes" id="UP000245433"/>
    </source>
</evidence>
<proteinExistence type="predicted"/>
<dbReference type="Proteomes" id="UP000245433">
    <property type="component" value="Unassembled WGS sequence"/>
</dbReference>
<reference evidence="1 2" key="1">
    <citation type="submission" date="2018-04" db="EMBL/GenBank/DDBJ databases">
        <title>Genomic Encyclopedia of Type Strains, Phase IV (KMG-IV): sequencing the most valuable type-strain genomes for metagenomic binning, comparative biology and taxonomic classification.</title>
        <authorList>
            <person name="Goeker M."/>
        </authorList>
    </citation>
    <scope>NUCLEOTIDE SEQUENCE [LARGE SCALE GENOMIC DNA]</scope>
    <source>
        <strain evidence="1 2">DSM 28795</strain>
    </source>
</reference>
<sequence>MANTLDGYIEKELNDSVFATLYESATKQLENTVTLGEFK</sequence>
<name>A0A2U1DF09_9LACO</name>
<gene>
    <name evidence="1" type="ORF">C7384_101182</name>
</gene>
<keyword evidence="2" id="KW-1185">Reference proteome</keyword>
<organism evidence="1 2">
    <name type="scientific">Convivina intestini</name>
    <dbReference type="NCBI Taxonomy" id="1505726"/>
    <lineage>
        <taxon>Bacteria</taxon>
        <taxon>Bacillati</taxon>
        <taxon>Bacillota</taxon>
        <taxon>Bacilli</taxon>
        <taxon>Lactobacillales</taxon>
        <taxon>Lactobacillaceae</taxon>
        <taxon>Convivina</taxon>
    </lineage>
</organism>
<dbReference type="AlphaFoldDB" id="A0A2U1DF09"/>
<accession>A0A2U1DF09</accession>